<feature type="transmembrane region" description="Helical" evidence="1">
    <location>
        <begin position="43"/>
        <end position="63"/>
    </location>
</feature>
<keyword evidence="4" id="KW-1185">Reference proteome</keyword>
<feature type="transmembrane region" description="Helical" evidence="1">
    <location>
        <begin position="147"/>
        <end position="169"/>
    </location>
</feature>
<dbReference type="InterPro" id="IPR027550">
    <property type="entry name" value="MSEP-CTERM"/>
</dbReference>
<feature type="transmembrane region" description="Helical" evidence="1">
    <location>
        <begin position="350"/>
        <end position="371"/>
    </location>
</feature>
<feature type="transmembrane region" description="Helical" evidence="1">
    <location>
        <begin position="112"/>
        <end position="135"/>
    </location>
</feature>
<keyword evidence="1" id="KW-0812">Transmembrane</keyword>
<comment type="caution">
    <text evidence="3">The sequence shown here is derived from an EMBL/GenBank/DDBJ whole genome shotgun (WGS) entry which is preliminary data.</text>
</comment>
<dbReference type="AlphaFoldDB" id="A0A243WBL8"/>
<organism evidence="3 4">
    <name type="scientific">Hymenobacter crusticola</name>
    <dbReference type="NCBI Taxonomy" id="1770526"/>
    <lineage>
        <taxon>Bacteria</taxon>
        <taxon>Pseudomonadati</taxon>
        <taxon>Bacteroidota</taxon>
        <taxon>Cytophagia</taxon>
        <taxon>Cytophagales</taxon>
        <taxon>Hymenobacteraceae</taxon>
        <taxon>Hymenobacter</taxon>
    </lineage>
</organism>
<protein>
    <submittedName>
        <fullName evidence="3">MSEP-CTERM sorting domain-containing protein</fullName>
    </submittedName>
</protein>
<gene>
    <name evidence="3" type="ORF">BXP70_16550</name>
</gene>
<reference evidence="3 4" key="1">
    <citation type="submission" date="2017-01" db="EMBL/GenBank/DDBJ databases">
        <title>A new Hymenobacter.</title>
        <authorList>
            <person name="Liang Y."/>
            <person name="Feng F."/>
        </authorList>
    </citation>
    <scope>NUCLEOTIDE SEQUENCE [LARGE SCALE GENOMIC DNA]</scope>
    <source>
        <strain evidence="3">MIMBbqt21</strain>
    </source>
</reference>
<evidence type="ECO:0000313" key="3">
    <source>
        <dbReference type="EMBL" id="OUJ72909.1"/>
    </source>
</evidence>
<name>A0A243WBL8_9BACT</name>
<feature type="transmembrane region" description="Helical" evidence="1">
    <location>
        <begin position="216"/>
        <end position="237"/>
    </location>
</feature>
<feature type="transmembrane region" description="Helical" evidence="1">
    <location>
        <begin position="257"/>
        <end position="274"/>
    </location>
</feature>
<feature type="transmembrane region" description="Helical" evidence="1">
    <location>
        <begin position="181"/>
        <end position="204"/>
    </location>
</feature>
<proteinExistence type="predicted"/>
<feature type="domain" description="VIT" evidence="2">
    <location>
        <begin position="465"/>
        <end position="593"/>
    </location>
</feature>
<feature type="transmembrane region" description="Helical" evidence="1">
    <location>
        <begin position="307"/>
        <end position="330"/>
    </location>
</feature>
<feature type="transmembrane region" description="Helical" evidence="1">
    <location>
        <begin position="75"/>
        <end position="92"/>
    </location>
</feature>
<keyword evidence="1" id="KW-0472">Membrane</keyword>
<keyword evidence="1" id="KW-1133">Transmembrane helix</keyword>
<dbReference type="EMBL" id="MTSE01000008">
    <property type="protein sequence ID" value="OUJ72909.1"/>
    <property type="molecule type" value="Genomic_DNA"/>
</dbReference>
<dbReference type="RefSeq" id="WP_086595202.1">
    <property type="nucleotide sequence ID" value="NZ_MTSE01000008.1"/>
</dbReference>
<evidence type="ECO:0000259" key="2">
    <source>
        <dbReference type="PROSITE" id="PS51468"/>
    </source>
</evidence>
<feature type="transmembrane region" description="Helical" evidence="1">
    <location>
        <begin position="281"/>
        <end position="301"/>
    </location>
</feature>
<dbReference type="NCBIfam" id="TIGR04286">
    <property type="entry name" value="MSEP-CTERM"/>
    <property type="match status" value="1"/>
</dbReference>
<sequence>MRHLLNPNWVFGLAVLPVLVLISLLSAQYQLIKSLLPPESVMWWQSLGVTVVLLVFLQASYAGWCRCKQQALPKAYGAITVVVYVGFLYVYASHIDTLFPRTIANWMLFDVVPLYPVTFLMPTLAHATLVLIIWYTPEEQPHKAGPTFLGALAVPVVWYLVLQVVLPLWRGSGSKFGEHVLVVALVAGTVIFLFLLARGVYILGVQRAGIWIKCQLVWKVLIGIVLPLLGLLVNNGVLFSPHFGASTGIFGNFTSPWFYGLALLNGILLCLPVPRSAGLHLVLYLGRGLTLAYTLYFFLVFLPFLPLSIVAVVAVGTGFLLLTPSLLLLVQLRELTNDYAVLRAFFAKGWLVAGLLLSSLVLPAVITLSYWHQRQVLNQTLAYLYHPDYKWHYELDTTALATTLEAVRHHKSNNADVLFGTHLPYLSTYYNWLVLDNLTLSNEKLDRIEQVFFGALPSKRMLLPWPRTNVAEQKPRLTRLRSHSTYNTQQGAWVSWVDLEITNPAGNSSQAEFATTLALPVGCWVSGCYLYVGRQRVKGLLTEKKAATWVFSQIKEERKDPGILYYTGANEVTLRVFPFAAPEVRRTGIQFLHKEPVTLQVAGQRVTLGNTNHTFSPTPVTATSQSSQVNYISAQQKARLPLVTRKPVFHFLLDVSAQQAANQGSYSARVDAFMQHHHLEAAHVQFSLVDAYVTPIDSSKAWKRWVDNHHSTGGFYLAGALQRLLVDAATVPRPTYPVIVVATDSLNHAVLNTDFSEYAAAYPESDLFYVLGPDGKVEAHSLRNRPLDAVDNAGFVALTETPVRAWPTAQRPRAYLPDDGQASLVLPTTDVDLTAANLAPGSWHSALLLHGHWLAQVLHPATSEPERTRAVRGSFRAGILTPLTAYMVVENEAQRAVLRRKQEQVLAGNDALDLGEETQRMTEPGEIVLLLVLAGGLLMRWGRTRYRLGKPV</sequence>
<evidence type="ECO:0000256" key="1">
    <source>
        <dbReference type="SAM" id="Phobius"/>
    </source>
</evidence>
<dbReference type="PROSITE" id="PS51468">
    <property type="entry name" value="VIT"/>
    <property type="match status" value="1"/>
</dbReference>
<evidence type="ECO:0000313" key="4">
    <source>
        <dbReference type="Proteomes" id="UP000194873"/>
    </source>
</evidence>
<dbReference type="OrthoDB" id="1801976at2"/>
<dbReference type="InterPro" id="IPR013694">
    <property type="entry name" value="VIT"/>
</dbReference>
<dbReference type="Proteomes" id="UP000194873">
    <property type="component" value="Unassembled WGS sequence"/>
</dbReference>
<accession>A0A243WBL8</accession>